<dbReference type="InterPro" id="IPR013740">
    <property type="entry name" value="Redoxin"/>
</dbReference>
<dbReference type="EMBL" id="DVMU01000095">
    <property type="protein sequence ID" value="HIU33782.1"/>
    <property type="molecule type" value="Genomic_DNA"/>
</dbReference>
<evidence type="ECO:0000256" key="6">
    <source>
        <dbReference type="SAM" id="SignalP"/>
    </source>
</evidence>
<comment type="subcellular location">
    <subcellularLocation>
        <location evidence="1">Cell envelope</location>
    </subcellularLocation>
</comment>
<proteinExistence type="predicted"/>
<evidence type="ECO:0000256" key="2">
    <source>
        <dbReference type="ARBA" id="ARBA00022748"/>
    </source>
</evidence>
<feature type="chain" id="PRO_5038723542" evidence="6">
    <location>
        <begin position="21"/>
        <end position="181"/>
    </location>
</feature>
<keyword evidence="3" id="KW-0735">Signal-anchor</keyword>
<feature type="signal peptide" evidence="6">
    <location>
        <begin position="1"/>
        <end position="20"/>
    </location>
</feature>
<evidence type="ECO:0000259" key="7">
    <source>
        <dbReference type="PROSITE" id="PS51352"/>
    </source>
</evidence>
<dbReference type="Gene3D" id="3.40.30.10">
    <property type="entry name" value="Glutaredoxin"/>
    <property type="match status" value="1"/>
</dbReference>
<dbReference type="InterPro" id="IPR017937">
    <property type="entry name" value="Thioredoxin_CS"/>
</dbReference>
<comment type="caution">
    <text evidence="8">The sequence shown here is derived from an EMBL/GenBank/DDBJ whole genome shotgun (WGS) entry which is preliminary data.</text>
</comment>
<dbReference type="GO" id="GO:0016491">
    <property type="term" value="F:oxidoreductase activity"/>
    <property type="evidence" value="ECO:0007669"/>
    <property type="project" value="InterPro"/>
</dbReference>
<keyword evidence="2" id="KW-0201">Cytochrome c-type biogenesis</keyword>
<dbReference type="InterPro" id="IPR036249">
    <property type="entry name" value="Thioredoxin-like_sf"/>
</dbReference>
<dbReference type="PROSITE" id="PS00194">
    <property type="entry name" value="THIOREDOXIN_1"/>
    <property type="match status" value="1"/>
</dbReference>
<feature type="domain" description="Thioredoxin" evidence="7">
    <location>
        <begin position="26"/>
        <end position="164"/>
    </location>
</feature>
<gene>
    <name evidence="8" type="ORF">IAB02_04400</name>
</gene>
<evidence type="ECO:0000256" key="4">
    <source>
        <dbReference type="ARBA" id="ARBA00023157"/>
    </source>
</evidence>
<dbReference type="SUPFAM" id="SSF52833">
    <property type="entry name" value="Thioredoxin-like"/>
    <property type="match status" value="1"/>
</dbReference>
<evidence type="ECO:0000313" key="8">
    <source>
        <dbReference type="EMBL" id="HIU33782.1"/>
    </source>
</evidence>
<dbReference type="GO" id="GO:0017004">
    <property type="term" value="P:cytochrome complex assembly"/>
    <property type="evidence" value="ECO:0007669"/>
    <property type="project" value="UniProtKB-KW"/>
</dbReference>
<evidence type="ECO:0000313" key="9">
    <source>
        <dbReference type="Proteomes" id="UP000824072"/>
    </source>
</evidence>
<keyword evidence="6" id="KW-0732">Signal</keyword>
<dbReference type="PANTHER" id="PTHR42852">
    <property type="entry name" value="THIOL:DISULFIDE INTERCHANGE PROTEIN DSBE"/>
    <property type="match status" value="1"/>
</dbReference>
<dbReference type="Pfam" id="PF08534">
    <property type="entry name" value="Redoxin"/>
    <property type="match status" value="1"/>
</dbReference>
<evidence type="ECO:0000256" key="3">
    <source>
        <dbReference type="ARBA" id="ARBA00022968"/>
    </source>
</evidence>
<evidence type="ECO:0000256" key="1">
    <source>
        <dbReference type="ARBA" id="ARBA00004196"/>
    </source>
</evidence>
<dbReference type="Proteomes" id="UP000824072">
    <property type="component" value="Unassembled WGS sequence"/>
</dbReference>
<evidence type="ECO:0000256" key="5">
    <source>
        <dbReference type="ARBA" id="ARBA00023284"/>
    </source>
</evidence>
<sequence>MKKIFSILLTVLLLGSFAFATELSPAQVGEELSDFEASLLDGSTFKLSEHRGKVVMVNVWATWCPPCVGEMPDLEKLSQDYADQLVILGLNCGEAKATVADFIEENGYTYPIALDEQYELNMSLFYTDAIPYTVIINPEGVVTQTHLGMADYATFESYILEALGDSAGQEQAGEEAAEQAA</sequence>
<dbReference type="GO" id="GO:0030313">
    <property type="term" value="C:cell envelope"/>
    <property type="evidence" value="ECO:0007669"/>
    <property type="project" value="UniProtKB-SubCell"/>
</dbReference>
<dbReference type="AlphaFoldDB" id="A0A9D1IAP6"/>
<accession>A0A9D1IAP6</accession>
<keyword evidence="5" id="KW-0676">Redox-active center</keyword>
<dbReference type="PANTHER" id="PTHR42852:SF6">
    <property type="entry name" value="THIOL:DISULFIDE INTERCHANGE PROTEIN DSBE"/>
    <property type="match status" value="1"/>
</dbReference>
<dbReference type="PROSITE" id="PS51352">
    <property type="entry name" value="THIOREDOXIN_2"/>
    <property type="match status" value="1"/>
</dbReference>
<dbReference type="CDD" id="cd02966">
    <property type="entry name" value="TlpA_like_family"/>
    <property type="match status" value="1"/>
</dbReference>
<name>A0A9D1IAP6_9FIRM</name>
<organism evidence="8 9">
    <name type="scientific">Candidatus Pullichristensenella excrementigallinarum</name>
    <dbReference type="NCBI Taxonomy" id="2840907"/>
    <lineage>
        <taxon>Bacteria</taxon>
        <taxon>Bacillati</taxon>
        <taxon>Bacillota</taxon>
        <taxon>Clostridia</taxon>
        <taxon>Candidatus Pullichristensenella</taxon>
    </lineage>
</organism>
<dbReference type="InterPro" id="IPR013766">
    <property type="entry name" value="Thioredoxin_domain"/>
</dbReference>
<reference evidence="8" key="1">
    <citation type="submission" date="2020-10" db="EMBL/GenBank/DDBJ databases">
        <authorList>
            <person name="Gilroy R."/>
        </authorList>
    </citation>
    <scope>NUCLEOTIDE SEQUENCE</scope>
    <source>
        <strain evidence="8">ChiHcec3-11533</strain>
    </source>
</reference>
<protein>
    <submittedName>
        <fullName evidence="8">TlpA family protein disulfide reductase</fullName>
    </submittedName>
</protein>
<reference evidence="8" key="2">
    <citation type="journal article" date="2021" name="PeerJ">
        <title>Extensive microbial diversity within the chicken gut microbiome revealed by metagenomics and culture.</title>
        <authorList>
            <person name="Gilroy R."/>
            <person name="Ravi A."/>
            <person name="Getino M."/>
            <person name="Pursley I."/>
            <person name="Horton D.L."/>
            <person name="Alikhan N.F."/>
            <person name="Baker D."/>
            <person name="Gharbi K."/>
            <person name="Hall N."/>
            <person name="Watson M."/>
            <person name="Adriaenssens E.M."/>
            <person name="Foster-Nyarko E."/>
            <person name="Jarju S."/>
            <person name="Secka A."/>
            <person name="Antonio M."/>
            <person name="Oren A."/>
            <person name="Chaudhuri R.R."/>
            <person name="La Ragione R."/>
            <person name="Hildebrand F."/>
            <person name="Pallen M.J."/>
        </authorList>
    </citation>
    <scope>NUCLEOTIDE SEQUENCE</scope>
    <source>
        <strain evidence="8">ChiHcec3-11533</strain>
    </source>
</reference>
<keyword evidence="4" id="KW-1015">Disulfide bond</keyword>
<keyword evidence="3" id="KW-0812">Transmembrane</keyword>
<dbReference type="InterPro" id="IPR050553">
    <property type="entry name" value="Thioredoxin_ResA/DsbE_sf"/>
</dbReference>